<dbReference type="Proteomes" id="UP001059041">
    <property type="component" value="Linkage Group LG22"/>
</dbReference>
<sequence>PQYKRVHFEESTELLPLLTIRGVKPPHPPPERSSNIKPESRRVVSGISRNAWSIESTYPFINIKGVGVFSPHPPPDLRSHTKPESRRAPSGISVDCGNVNAPQQSKHLRPLNHRGVGALRPHPPDRSSVRDPDGRKTILKVLKDYGDITGLPPVNCKGVPRPDLHERCKVLPAITKACKNITALQQSEDLPPLNVRGVQRPDLHERCKVLPAITKACKNITALQQSKDLPPLNVRGVGLRSPHPPSDVTPQMKPEGHNVLPATSEKECGDIKGSQKSTLLPINIRGLRPKPQKKIQRWEPSDETFAFICKRMIEDTQMERAHQNSLSVADRETFSSRCKKLKMDDMKDIIWRKKRYGRYTYC</sequence>
<name>A0A9W7T9U5_TRIRA</name>
<feature type="compositionally biased region" description="Basic and acidic residues" evidence="1">
    <location>
        <begin position="122"/>
        <end position="135"/>
    </location>
</feature>
<accession>A0A9W7T9U5</accession>
<feature type="compositionally biased region" description="Basic and acidic residues" evidence="1">
    <location>
        <begin position="75"/>
        <end position="87"/>
    </location>
</feature>
<keyword evidence="3" id="KW-1185">Reference proteome</keyword>
<protein>
    <submittedName>
        <fullName evidence="2">Uncharacterized protein</fullName>
    </submittedName>
</protein>
<evidence type="ECO:0000313" key="2">
    <source>
        <dbReference type="EMBL" id="KAI7793392.1"/>
    </source>
</evidence>
<dbReference type="AlphaFoldDB" id="A0A9W7T9U5"/>
<comment type="caution">
    <text evidence="2">The sequence shown here is derived from an EMBL/GenBank/DDBJ whole genome shotgun (WGS) entry which is preliminary data.</text>
</comment>
<dbReference type="EMBL" id="JAFHDT010000022">
    <property type="protein sequence ID" value="KAI7793392.1"/>
    <property type="molecule type" value="Genomic_DNA"/>
</dbReference>
<evidence type="ECO:0000313" key="3">
    <source>
        <dbReference type="Proteomes" id="UP001059041"/>
    </source>
</evidence>
<feature type="region of interest" description="Disordered" evidence="1">
    <location>
        <begin position="71"/>
        <end position="135"/>
    </location>
</feature>
<gene>
    <name evidence="2" type="ORF">IRJ41_016136</name>
</gene>
<evidence type="ECO:0000256" key="1">
    <source>
        <dbReference type="SAM" id="MobiDB-lite"/>
    </source>
</evidence>
<feature type="region of interest" description="Disordered" evidence="1">
    <location>
        <begin position="20"/>
        <end position="41"/>
    </location>
</feature>
<proteinExistence type="predicted"/>
<reference evidence="2" key="1">
    <citation type="submission" date="2021-02" db="EMBL/GenBank/DDBJ databases">
        <title>Comparative genomics reveals that relaxation of natural selection precedes convergent phenotypic evolution of cavefish.</title>
        <authorList>
            <person name="Peng Z."/>
        </authorList>
    </citation>
    <scope>NUCLEOTIDE SEQUENCE</scope>
    <source>
        <tissue evidence="2">Muscle</tissue>
    </source>
</reference>
<feature type="non-terminal residue" evidence="2">
    <location>
        <position position="362"/>
    </location>
</feature>
<organism evidence="2 3">
    <name type="scientific">Triplophysa rosa</name>
    <name type="common">Cave loach</name>
    <dbReference type="NCBI Taxonomy" id="992332"/>
    <lineage>
        <taxon>Eukaryota</taxon>
        <taxon>Metazoa</taxon>
        <taxon>Chordata</taxon>
        <taxon>Craniata</taxon>
        <taxon>Vertebrata</taxon>
        <taxon>Euteleostomi</taxon>
        <taxon>Actinopterygii</taxon>
        <taxon>Neopterygii</taxon>
        <taxon>Teleostei</taxon>
        <taxon>Ostariophysi</taxon>
        <taxon>Cypriniformes</taxon>
        <taxon>Nemacheilidae</taxon>
        <taxon>Triplophysa</taxon>
    </lineage>
</organism>